<dbReference type="SUPFAM" id="SSF46785">
    <property type="entry name" value="Winged helix' DNA-binding domain"/>
    <property type="match status" value="1"/>
</dbReference>
<keyword evidence="2" id="KW-0238">DNA-binding</keyword>
<dbReference type="InterPro" id="IPR036388">
    <property type="entry name" value="WH-like_DNA-bd_sf"/>
</dbReference>
<evidence type="ECO:0000256" key="2">
    <source>
        <dbReference type="ARBA" id="ARBA00023125"/>
    </source>
</evidence>
<dbReference type="OrthoDB" id="8638122at2"/>
<keyword evidence="6" id="KW-1185">Reference proteome</keyword>
<evidence type="ECO:0000259" key="4">
    <source>
        <dbReference type="PROSITE" id="PS50949"/>
    </source>
</evidence>
<dbReference type="Gene3D" id="1.20.120.530">
    <property type="entry name" value="GntR ligand-binding domain-like"/>
    <property type="match status" value="1"/>
</dbReference>
<dbReference type="SUPFAM" id="SSF48008">
    <property type="entry name" value="GntR ligand-binding domain-like"/>
    <property type="match status" value="1"/>
</dbReference>
<dbReference type="SMART" id="SM00345">
    <property type="entry name" value="HTH_GNTR"/>
    <property type="match status" value="1"/>
</dbReference>
<protein>
    <submittedName>
        <fullName evidence="5">GntR family transcriptional regulator</fullName>
    </submittedName>
</protein>
<comment type="caution">
    <text evidence="5">The sequence shown here is derived from an EMBL/GenBank/DDBJ whole genome shotgun (WGS) entry which is preliminary data.</text>
</comment>
<reference evidence="5 6" key="1">
    <citation type="submission" date="2018-04" db="EMBL/GenBank/DDBJ databases">
        <title>Genomic Encyclopedia of Archaeal and Bacterial Type Strains, Phase II (KMG-II): from individual species to whole genera.</title>
        <authorList>
            <person name="Goeker M."/>
        </authorList>
    </citation>
    <scope>NUCLEOTIDE SEQUENCE [LARGE SCALE GENOMIC DNA]</scope>
    <source>
        <strain evidence="5 6">DSM 29955</strain>
    </source>
</reference>
<dbReference type="AlphaFoldDB" id="A0A2T6KQX9"/>
<dbReference type="GO" id="GO:0003677">
    <property type="term" value="F:DNA binding"/>
    <property type="evidence" value="ECO:0007669"/>
    <property type="project" value="UniProtKB-KW"/>
</dbReference>
<dbReference type="InterPro" id="IPR011711">
    <property type="entry name" value="GntR_C"/>
</dbReference>
<dbReference type="PANTHER" id="PTHR43537:SF45">
    <property type="entry name" value="GNTR FAMILY REGULATORY PROTEIN"/>
    <property type="match status" value="1"/>
</dbReference>
<evidence type="ECO:0000256" key="1">
    <source>
        <dbReference type="ARBA" id="ARBA00023015"/>
    </source>
</evidence>
<feature type="domain" description="HTH gntR-type" evidence="4">
    <location>
        <begin position="8"/>
        <end position="75"/>
    </location>
</feature>
<proteinExistence type="predicted"/>
<dbReference type="InterPro" id="IPR008920">
    <property type="entry name" value="TF_FadR/GntR_C"/>
</dbReference>
<keyword evidence="3" id="KW-0804">Transcription</keyword>
<dbReference type="GO" id="GO:0003700">
    <property type="term" value="F:DNA-binding transcription factor activity"/>
    <property type="evidence" value="ECO:0007669"/>
    <property type="project" value="InterPro"/>
</dbReference>
<dbReference type="PROSITE" id="PS50949">
    <property type="entry name" value="HTH_GNTR"/>
    <property type="match status" value="1"/>
</dbReference>
<sequence>MDTIKPKRTLVEETYDRLVDAICNGELSPGVRLNQDEIAAKLNVSRQPVNSAISILKISGLVEDTGRRSVVVKLFDPGLFRAIYEYRRVIEPFAVRLAGPVLSDRQRAQADKIIAAGQKAIQRGDLRLLVCADMQFHEMIYGWCGNQVIETSMKTNWHHIRRSMAEVLREPDAVQSVWDQHSEIIDALFQKENEKAAQIMEQHIDHAYASVTQAMDMHLDQDLGVR</sequence>
<accession>A0A2T6KQX9</accession>
<dbReference type="Gene3D" id="1.10.10.10">
    <property type="entry name" value="Winged helix-like DNA-binding domain superfamily/Winged helix DNA-binding domain"/>
    <property type="match status" value="1"/>
</dbReference>
<dbReference type="RefSeq" id="WP_108384660.1">
    <property type="nucleotide sequence ID" value="NZ_QBUD01000001.1"/>
</dbReference>
<dbReference type="Pfam" id="PF07729">
    <property type="entry name" value="FCD"/>
    <property type="match status" value="1"/>
</dbReference>
<dbReference type="SMART" id="SM00895">
    <property type="entry name" value="FCD"/>
    <property type="match status" value="1"/>
</dbReference>
<evidence type="ECO:0000313" key="5">
    <source>
        <dbReference type="EMBL" id="PUB18968.1"/>
    </source>
</evidence>
<evidence type="ECO:0000256" key="3">
    <source>
        <dbReference type="ARBA" id="ARBA00023163"/>
    </source>
</evidence>
<dbReference type="Pfam" id="PF00392">
    <property type="entry name" value="GntR"/>
    <property type="match status" value="1"/>
</dbReference>
<dbReference type="Proteomes" id="UP000244523">
    <property type="component" value="Unassembled WGS sequence"/>
</dbReference>
<dbReference type="InterPro" id="IPR000524">
    <property type="entry name" value="Tscrpt_reg_HTH_GntR"/>
</dbReference>
<evidence type="ECO:0000313" key="6">
    <source>
        <dbReference type="Proteomes" id="UP000244523"/>
    </source>
</evidence>
<gene>
    <name evidence="5" type="ORF">C8N45_101559</name>
</gene>
<keyword evidence="1" id="KW-0805">Transcription regulation</keyword>
<dbReference type="InterPro" id="IPR036390">
    <property type="entry name" value="WH_DNA-bd_sf"/>
</dbReference>
<name>A0A2T6KQX9_9RHOB</name>
<dbReference type="PANTHER" id="PTHR43537">
    <property type="entry name" value="TRANSCRIPTIONAL REGULATOR, GNTR FAMILY"/>
    <property type="match status" value="1"/>
</dbReference>
<dbReference type="EMBL" id="QBUD01000001">
    <property type="protein sequence ID" value="PUB18968.1"/>
    <property type="molecule type" value="Genomic_DNA"/>
</dbReference>
<organism evidence="5 6">
    <name type="scientific">Yoonia sediminilitoris</name>
    <dbReference type="NCBI Taxonomy" id="1286148"/>
    <lineage>
        <taxon>Bacteria</taxon>
        <taxon>Pseudomonadati</taxon>
        <taxon>Pseudomonadota</taxon>
        <taxon>Alphaproteobacteria</taxon>
        <taxon>Rhodobacterales</taxon>
        <taxon>Paracoccaceae</taxon>
        <taxon>Yoonia</taxon>
    </lineage>
</organism>